<comment type="caution">
    <text evidence="2">The sequence shown here is derived from an EMBL/GenBank/DDBJ whole genome shotgun (WGS) entry which is preliminary data.</text>
</comment>
<name>A0ABU2B315_9MICC</name>
<evidence type="ECO:0000313" key="3">
    <source>
        <dbReference type="Proteomes" id="UP001183794"/>
    </source>
</evidence>
<dbReference type="InterPro" id="IPR016181">
    <property type="entry name" value="Acyl_CoA_acyltransferase"/>
</dbReference>
<feature type="domain" description="BioF2-like acetyltransferase" evidence="1">
    <location>
        <begin position="142"/>
        <end position="263"/>
    </location>
</feature>
<proteinExistence type="predicted"/>
<sequence>MPESLPQTHSIFEQPWWLEATAPNQWDAVEVEESGRVVARLPFVYRKKRGLRIIGQAPLTPTLGPWIEHTSVEENERIAREKDLFIKLIKKLPKHDSFSQNFHPNITNWLPFYWNGYSQTTRYTYTLNTLNRVDDLYHRIRKSTRKEIRRAENRLTVVPDVSVHKVLEMAKLTFGRQNMRLPYPPELLERIDEAVTSHGLKVSLASVDQEGQTHSAVYVVGDERRMYLLVSGNDPELRRSQSGTLLRWEAIQAAAELTKVFDFEGSMLEGVEDFNRKFGANQTPYLRVFKHNRLVSGMLAIRRMLTP</sequence>
<gene>
    <name evidence="2" type="ORF">J2S62_002250</name>
</gene>
<evidence type="ECO:0000259" key="1">
    <source>
        <dbReference type="Pfam" id="PF13480"/>
    </source>
</evidence>
<dbReference type="Pfam" id="PF13480">
    <property type="entry name" value="Acetyltransf_6"/>
    <property type="match status" value="1"/>
</dbReference>
<dbReference type="EMBL" id="JAVDYJ010000001">
    <property type="protein sequence ID" value="MDR7347993.1"/>
    <property type="molecule type" value="Genomic_DNA"/>
</dbReference>
<dbReference type="Gene3D" id="3.40.630.30">
    <property type="match status" value="1"/>
</dbReference>
<organism evidence="2 3">
    <name type="scientific">Enteractinococcus fodinae</name>
    <dbReference type="NCBI Taxonomy" id="684663"/>
    <lineage>
        <taxon>Bacteria</taxon>
        <taxon>Bacillati</taxon>
        <taxon>Actinomycetota</taxon>
        <taxon>Actinomycetes</taxon>
        <taxon>Micrococcales</taxon>
        <taxon>Micrococcaceae</taxon>
    </lineage>
</organism>
<reference evidence="2 3" key="1">
    <citation type="submission" date="2023-07" db="EMBL/GenBank/DDBJ databases">
        <title>Sequencing the genomes of 1000 actinobacteria strains.</title>
        <authorList>
            <person name="Klenk H.-P."/>
        </authorList>
    </citation>
    <scope>NUCLEOTIDE SEQUENCE [LARGE SCALE GENOMIC DNA]</scope>
    <source>
        <strain evidence="2 3">DSM 22966</strain>
    </source>
</reference>
<dbReference type="Proteomes" id="UP001183794">
    <property type="component" value="Unassembled WGS sequence"/>
</dbReference>
<dbReference type="InterPro" id="IPR038740">
    <property type="entry name" value="BioF2-like_GNAT_dom"/>
</dbReference>
<dbReference type="SUPFAM" id="SSF55729">
    <property type="entry name" value="Acyl-CoA N-acyltransferases (Nat)"/>
    <property type="match status" value="1"/>
</dbReference>
<keyword evidence="3" id="KW-1185">Reference proteome</keyword>
<dbReference type="RefSeq" id="WP_310174754.1">
    <property type="nucleotide sequence ID" value="NZ_BAABHE010000002.1"/>
</dbReference>
<accession>A0ABU2B315</accession>
<protein>
    <submittedName>
        <fullName evidence="2">Lipid II:glycine glycyltransferase (Peptidoglycan interpeptide bridge formation enzyme)</fullName>
    </submittedName>
</protein>
<evidence type="ECO:0000313" key="2">
    <source>
        <dbReference type="EMBL" id="MDR7347993.1"/>
    </source>
</evidence>